<evidence type="ECO:0000256" key="1">
    <source>
        <dbReference type="SAM" id="MobiDB-lite"/>
    </source>
</evidence>
<dbReference type="InterPro" id="IPR000160">
    <property type="entry name" value="GGDEF_dom"/>
</dbReference>
<dbReference type="GO" id="GO:0071111">
    <property type="term" value="F:cyclic-guanylate-specific phosphodiesterase activity"/>
    <property type="evidence" value="ECO:0007669"/>
    <property type="project" value="InterPro"/>
</dbReference>
<dbReference type="InterPro" id="IPR046342">
    <property type="entry name" value="CBS_dom_sf"/>
</dbReference>
<organism evidence="4 5">
    <name type="scientific">Streptoalloteichus hindustanus</name>
    <dbReference type="NCBI Taxonomy" id="2017"/>
    <lineage>
        <taxon>Bacteria</taxon>
        <taxon>Bacillati</taxon>
        <taxon>Actinomycetota</taxon>
        <taxon>Actinomycetes</taxon>
        <taxon>Pseudonocardiales</taxon>
        <taxon>Pseudonocardiaceae</taxon>
        <taxon>Streptoalloteichus</taxon>
    </lineage>
</organism>
<feature type="domain" description="EAL" evidence="2">
    <location>
        <begin position="1"/>
        <end position="235"/>
    </location>
</feature>
<dbReference type="Pfam" id="PF00563">
    <property type="entry name" value="EAL"/>
    <property type="match status" value="1"/>
</dbReference>
<evidence type="ECO:0000259" key="2">
    <source>
        <dbReference type="PROSITE" id="PS50883"/>
    </source>
</evidence>
<sequence>MLDQVRFAFQPLVNLNTGGVVAMEVLARPASGHVYDLLRDAAEDDRLAETDVELAVRALAAAGEHETLLPLHLNVLADTASLGVVAFEPLRAAVADQGRSLREITLDIGGVFAHLPRNRLLDGLAELREAGFRLSWDGVGEVDCPLNLLAEVAPDLVKIDRFLVGGLPHDPARTALIEALLHFTQRTHAGLVAKGVEAEHQLASLRRLGVHLVQGSLLAPAARRPVERVSIATPVVEATDTGLIRAPVVMAGPRVTEFLQPAVALPVSATAEAVRKVLADRPTVTGVVLVDPEDRPLWTIDRNRFLLAVTGPYGHALHAKRGAERLADRPRAVGSAATAMELLDAVARSEPDRRYDDVVVVDDAGRCLGVVRISDIVRGVAELKVEEAAALNPLTRLPGSDAINRDVHRRIAAGEVFAACWLDVDGFKRVNDGAGFAAGDDLIRSIGRSLTDAAAPLRSVFVGHVGGDDFLVVADLDDLVPFATAVLDVPRSVDDIAVSLSLATLVCAPGSVADHREVSRLLAPLKHQAKALRGSSWVLGRPGSPRVDVLRGAPTGTHARQSARASRPVGGVA</sequence>
<dbReference type="SUPFAM" id="SSF55073">
    <property type="entry name" value="Nucleotide cyclase"/>
    <property type="match status" value="1"/>
</dbReference>
<dbReference type="STRING" id="2017.SAMN05444320_102328"/>
<dbReference type="Proteomes" id="UP000184501">
    <property type="component" value="Unassembled WGS sequence"/>
</dbReference>
<dbReference type="InterPro" id="IPR050706">
    <property type="entry name" value="Cyclic-di-GMP_PDE-like"/>
</dbReference>
<dbReference type="Gene3D" id="3.30.70.270">
    <property type="match status" value="1"/>
</dbReference>
<dbReference type="PROSITE" id="PS50887">
    <property type="entry name" value="GGDEF"/>
    <property type="match status" value="1"/>
</dbReference>
<name>A0A1M4YED7_STRHI</name>
<keyword evidence="5" id="KW-1185">Reference proteome</keyword>
<protein>
    <submittedName>
        <fullName evidence="4">Diguanylate cyclase/phosphodiesterase</fullName>
    </submittedName>
</protein>
<dbReference type="SMART" id="SM00267">
    <property type="entry name" value="GGDEF"/>
    <property type="match status" value="1"/>
</dbReference>
<dbReference type="Gene3D" id="3.10.580.10">
    <property type="entry name" value="CBS-domain"/>
    <property type="match status" value="1"/>
</dbReference>
<dbReference type="Pfam" id="PF00990">
    <property type="entry name" value="GGDEF"/>
    <property type="match status" value="1"/>
</dbReference>
<gene>
    <name evidence="4" type="ORF">SAMN05444320_102328</name>
</gene>
<dbReference type="InterPro" id="IPR029787">
    <property type="entry name" value="Nucleotide_cyclase"/>
</dbReference>
<reference evidence="4 5" key="1">
    <citation type="submission" date="2016-11" db="EMBL/GenBank/DDBJ databases">
        <authorList>
            <person name="Jaros S."/>
            <person name="Januszkiewicz K."/>
            <person name="Wedrychowicz H."/>
        </authorList>
    </citation>
    <scope>NUCLEOTIDE SEQUENCE [LARGE SCALE GENOMIC DNA]</scope>
    <source>
        <strain evidence="4 5">DSM 44523</strain>
    </source>
</reference>
<evidence type="ECO:0000313" key="4">
    <source>
        <dbReference type="EMBL" id="SHF04008.1"/>
    </source>
</evidence>
<proteinExistence type="predicted"/>
<accession>A0A1M4YED7</accession>
<feature type="domain" description="GGDEF" evidence="3">
    <location>
        <begin position="415"/>
        <end position="549"/>
    </location>
</feature>
<feature type="region of interest" description="Disordered" evidence="1">
    <location>
        <begin position="552"/>
        <end position="573"/>
    </location>
</feature>
<dbReference type="SUPFAM" id="SSF141868">
    <property type="entry name" value="EAL domain-like"/>
    <property type="match status" value="1"/>
</dbReference>
<dbReference type="InterPro" id="IPR001633">
    <property type="entry name" value="EAL_dom"/>
</dbReference>
<dbReference type="CDD" id="cd01948">
    <property type="entry name" value="EAL"/>
    <property type="match status" value="1"/>
</dbReference>
<dbReference type="Gene3D" id="3.20.20.450">
    <property type="entry name" value="EAL domain"/>
    <property type="match status" value="1"/>
</dbReference>
<dbReference type="SMART" id="SM00052">
    <property type="entry name" value="EAL"/>
    <property type="match status" value="1"/>
</dbReference>
<dbReference type="PANTHER" id="PTHR33121:SF70">
    <property type="entry name" value="SIGNALING PROTEIN YKOW"/>
    <property type="match status" value="1"/>
</dbReference>
<dbReference type="PROSITE" id="PS50883">
    <property type="entry name" value="EAL"/>
    <property type="match status" value="1"/>
</dbReference>
<dbReference type="PANTHER" id="PTHR33121">
    <property type="entry name" value="CYCLIC DI-GMP PHOSPHODIESTERASE PDEF"/>
    <property type="match status" value="1"/>
</dbReference>
<dbReference type="InterPro" id="IPR035919">
    <property type="entry name" value="EAL_sf"/>
</dbReference>
<dbReference type="AlphaFoldDB" id="A0A1M4YED7"/>
<evidence type="ECO:0000313" key="5">
    <source>
        <dbReference type="Proteomes" id="UP000184501"/>
    </source>
</evidence>
<dbReference type="EMBL" id="FQVN01000002">
    <property type="protein sequence ID" value="SHF04008.1"/>
    <property type="molecule type" value="Genomic_DNA"/>
</dbReference>
<dbReference type="SUPFAM" id="SSF54631">
    <property type="entry name" value="CBS-domain pair"/>
    <property type="match status" value="1"/>
</dbReference>
<evidence type="ECO:0000259" key="3">
    <source>
        <dbReference type="PROSITE" id="PS50887"/>
    </source>
</evidence>
<dbReference type="InterPro" id="IPR043128">
    <property type="entry name" value="Rev_trsase/Diguanyl_cyclase"/>
</dbReference>